<dbReference type="SUPFAM" id="SSF51261">
    <property type="entry name" value="Duplicated hybrid motif"/>
    <property type="match status" value="1"/>
</dbReference>
<dbReference type="OrthoDB" id="9809488at2"/>
<dbReference type="KEGG" id="noj:EJ995_06765"/>
<dbReference type="InterPro" id="IPR011055">
    <property type="entry name" value="Dup_hybrid_motif"/>
</dbReference>
<dbReference type="Gene3D" id="2.70.70.10">
    <property type="entry name" value="Glucose Permease (Domain IIA)"/>
    <property type="match status" value="1"/>
</dbReference>
<dbReference type="Pfam" id="PF01551">
    <property type="entry name" value="Peptidase_M23"/>
    <property type="match status" value="1"/>
</dbReference>
<dbReference type="GO" id="GO:0004222">
    <property type="term" value="F:metalloendopeptidase activity"/>
    <property type="evidence" value="ECO:0007669"/>
    <property type="project" value="TreeGrafter"/>
</dbReference>
<evidence type="ECO:0000313" key="4">
    <source>
        <dbReference type="Proteomes" id="UP000279600"/>
    </source>
</evidence>
<feature type="signal peptide" evidence="1">
    <location>
        <begin position="1"/>
        <end position="18"/>
    </location>
</feature>
<feature type="chain" id="PRO_5019559392" evidence="1">
    <location>
        <begin position="19"/>
        <end position="270"/>
    </location>
</feature>
<dbReference type="Proteomes" id="UP000279600">
    <property type="component" value="Chromosome"/>
</dbReference>
<gene>
    <name evidence="3" type="ORF">EJ995_06765</name>
</gene>
<dbReference type="InterPro" id="IPR050570">
    <property type="entry name" value="Cell_wall_metabolism_enzyme"/>
</dbReference>
<dbReference type="InterPro" id="IPR016047">
    <property type="entry name" value="M23ase_b-sheet_dom"/>
</dbReference>
<dbReference type="PANTHER" id="PTHR21666:SF294">
    <property type="entry name" value="PEPTIDASE M23"/>
    <property type="match status" value="1"/>
</dbReference>
<evidence type="ECO:0000256" key="1">
    <source>
        <dbReference type="SAM" id="SignalP"/>
    </source>
</evidence>
<dbReference type="CDD" id="cd12797">
    <property type="entry name" value="M23_peptidase"/>
    <property type="match status" value="1"/>
</dbReference>
<keyword evidence="4" id="KW-1185">Reference proteome</keyword>
<reference evidence="3 4" key="1">
    <citation type="submission" date="2018-12" db="EMBL/GenBank/DDBJ databases">
        <title>Complete genome of Nonlabens sp. MJ115.</title>
        <authorList>
            <person name="Choi H.S."/>
            <person name="Jung J."/>
        </authorList>
    </citation>
    <scope>NUCLEOTIDE SEQUENCE [LARGE SCALE GENOMIC DNA]</scope>
    <source>
        <strain evidence="3 4">MJ115</strain>
    </source>
</reference>
<accession>A0A3S9MXT4</accession>
<evidence type="ECO:0000259" key="2">
    <source>
        <dbReference type="Pfam" id="PF01551"/>
    </source>
</evidence>
<dbReference type="EMBL" id="CP034549">
    <property type="protein sequence ID" value="AZQ43948.1"/>
    <property type="molecule type" value="Genomic_DNA"/>
</dbReference>
<keyword evidence="1" id="KW-0732">Signal</keyword>
<proteinExistence type="predicted"/>
<dbReference type="PANTHER" id="PTHR21666">
    <property type="entry name" value="PEPTIDASE-RELATED"/>
    <property type="match status" value="1"/>
</dbReference>
<sequence length="270" mass="30565">MFRFLIILFLCLANYAAAQKLLVKSGATAIENGYEYKVTNLEPVPITVYLDFKLRNLHADVDYGKPFVVPAMTADYKLLTLKNIRQDSYGYDASASYVFGDQRMDRVDRDYLYHLPYKRSVAYRVSQGNNGRSTHRGKNAIDFSMPIGTPVHAARSGIVVQVKQDGSIGCARSKCLEYGNYIRILHEDCTIAEYTHLKVNGSVVQKGDHVEQDQHIGYSGNTGWTTGPHLHFTVYQPRKGKSPQSIPVKFVVGRNQVTSNLQENRYYRKP</sequence>
<evidence type="ECO:0000313" key="3">
    <source>
        <dbReference type="EMBL" id="AZQ43948.1"/>
    </source>
</evidence>
<feature type="domain" description="M23ase beta-sheet core" evidence="2">
    <location>
        <begin position="138"/>
        <end position="236"/>
    </location>
</feature>
<dbReference type="AlphaFoldDB" id="A0A3S9MXT4"/>
<organism evidence="3 4">
    <name type="scientific">Nonlabens ponticola</name>
    <dbReference type="NCBI Taxonomy" id="2496866"/>
    <lineage>
        <taxon>Bacteria</taxon>
        <taxon>Pseudomonadati</taxon>
        <taxon>Bacteroidota</taxon>
        <taxon>Flavobacteriia</taxon>
        <taxon>Flavobacteriales</taxon>
        <taxon>Flavobacteriaceae</taxon>
        <taxon>Nonlabens</taxon>
    </lineage>
</organism>
<protein>
    <submittedName>
        <fullName evidence="3">M23 family metallopeptidase</fullName>
    </submittedName>
</protein>
<dbReference type="RefSeq" id="WP_126446896.1">
    <property type="nucleotide sequence ID" value="NZ_CP034549.1"/>
</dbReference>
<name>A0A3S9MXT4_9FLAO</name>